<gene>
    <name evidence="2" type="ORF">XNOV1_A033788</name>
</gene>
<evidence type="ECO:0000313" key="3">
    <source>
        <dbReference type="Proteomes" id="UP001178508"/>
    </source>
</evidence>
<reference evidence="2" key="1">
    <citation type="submission" date="2023-08" db="EMBL/GenBank/DDBJ databases">
        <authorList>
            <person name="Alioto T."/>
            <person name="Alioto T."/>
            <person name="Gomez Garrido J."/>
        </authorList>
    </citation>
    <scope>NUCLEOTIDE SEQUENCE</scope>
</reference>
<keyword evidence="3" id="KW-1185">Reference proteome</keyword>
<feature type="compositionally biased region" description="Basic and acidic residues" evidence="1">
    <location>
        <begin position="47"/>
        <end position="56"/>
    </location>
</feature>
<sequence>QMLDMGMLVTQSGLALGCCRHKEKRRVRKIEVNPGDDRGAKGKRQVRREAGEGKRK</sequence>
<protein>
    <submittedName>
        <fullName evidence="2">Uncharacterized protein</fullName>
    </submittedName>
</protein>
<proteinExistence type="predicted"/>
<evidence type="ECO:0000313" key="2">
    <source>
        <dbReference type="EMBL" id="CAJ1055068.1"/>
    </source>
</evidence>
<feature type="non-terminal residue" evidence="2">
    <location>
        <position position="1"/>
    </location>
</feature>
<name>A0AAV1F229_XYRNO</name>
<accession>A0AAV1F229</accession>
<evidence type="ECO:0000256" key="1">
    <source>
        <dbReference type="SAM" id="MobiDB-lite"/>
    </source>
</evidence>
<dbReference type="AlphaFoldDB" id="A0AAV1F229"/>
<feature type="region of interest" description="Disordered" evidence="1">
    <location>
        <begin position="29"/>
        <end position="56"/>
    </location>
</feature>
<feature type="compositionally biased region" description="Basic and acidic residues" evidence="1">
    <location>
        <begin position="29"/>
        <end position="40"/>
    </location>
</feature>
<organism evidence="2 3">
    <name type="scientific">Xyrichtys novacula</name>
    <name type="common">Pearly razorfish</name>
    <name type="synonym">Hemipteronotus novacula</name>
    <dbReference type="NCBI Taxonomy" id="13765"/>
    <lineage>
        <taxon>Eukaryota</taxon>
        <taxon>Metazoa</taxon>
        <taxon>Chordata</taxon>
        <taxon>Craniata</taxon>
        <taxon>Vertebrata</taxon>
        <taxon>Euteleostomi</taxon>
        <taxon>Actinopterygii</taxon>
        <taxon>Neopterygii</taxon>
        <taxon>Teleostei</taxon>
        <taxon>Neoteleostei</taxon>
        <taxon>Acanthomorphata</taxon>
        <taxon>Eupercaria</taxon>
        <taxon>Labriformes</taxon>
        <taxon>Labridae</taxon>
        <taxon>Xyrichtys</taxon>
    </lineage>
</organism>
<dbReference type="EMBL" id="OY660867">
    <property type="protein sequence ID" value="CAJ1055068.1"/>
    <property type="molecule type" value="Genomic_DNA"/>
</dbReference>
<dbReference type="Proteomes" id="UP001178508">
    <property type="component" value="Chromosome 4"/>
</dbReference>